<evidence type="ECO:0000313" key="2">
    <source>
        <dbReference type="EMBL" id="OXA78517.1"/>
    </source>
</evidence>
<evidence type="ECO:0000259" key="1">
    <source>
        <dbReference type="Pfam" id="PF00578"/>
    </source>
</evidence>
<dbReference type="EMBL" id="MUGV01000020">
    <property type="protein sequence ID" value="OXA78517.1"/>
    <property type="molecule type" value="Genomic_DNA"/>
</dbReference>
<accession>A0ABX4BPH8</accession>
<dbReference type="SUPFAM" id="SSF52833">
    <property type="entry name" value="Thioredoxin-like"/>
    <property type="match status" value="1"/>
</dbReference>
<organism evidence="2 3">
    <name type="scientific">Flavobacterium frigidimaris</name>
    <dbReference type="NCBI Taxonomy" id="262320"/>
    <lineage>
        <taxon>Bacteria</taxon>
        <taxon>Pseudomonadati</taxon>
        <taxon>Bacteroidota</taxon>
        <taxon>Flavobacteriia</taxon>
        <taxon>Flavobacteriales</taxon>
        <taxon>Flavobacteriaceae</taxon>
        <taxon>Flavobacterium</taxon>
    </lineage>
</organism>
<gene>
    <name evidence="2" type="ORF">B0A65_12310</name>
</gene>
<reference evidence="2 3" key="1">
    <citation type="submission" date="2016-11" db="EMBL/GenBank/DDBJ databases">
        <title>Whole genomes of Flavobacteriaceae.</title>
        <authorList>
            <person name="Stine C."/>
            <person name="Li C."/>
            <person name="Tadesse D."/>
        </authorList>
    </citation>
    <scope>NUCLEOTIDE SEQUENCE [LARGE SCALE GENOMIC DNA]</scope>
    <source>
        <strain evidence="2 3">DSM 15937</strain>
    </source>
</reference>
<keyword evidence="3" id="KW-1185">Reference proteome</keyword>
<dbReference type="InterPro" id="IPR036249">
    <property type="entry name" value="Thioredoxin-like_sf"/>
</dbReference>
<evidence type="ECO:0000313" key="3">
    <source>
        <dbReference type="Proteomes" id="UP000198382"/>
    </source>
</evidence>
<dbReference type="Proteomes" id="UP000198382">
    <property type="component" value="Unassembled WGS sequence"/>
</dbReference>
<dbReference type="Gene3D" id="3.40.30.10">
    <property type="entry name" value="Glutaredoxin"/>
    <property type="match status" value="1"/>
</dbReference>
<sequence length="435" mass="49544">MNFFMLLFISFLGTLSVKCQTINIELKHFPAKDYMYLIMHGDKFDTVARGKMDQAGKTILVFKNKFKNYKGMSRFILNDGSGFDLVVNKETFTVFCNDEVLNADNIKFMKSPENEYLKSQSILKQKLLQKAQLAVDVFALYNETDAVYAPFIKEQEQLDEQYKKLRTANEKNPLYAARMMEIFDFLIGNSNDLQDNRDKKIAQANSFVLTRLNMDDLYTSNYWNDVLNSWLMMQLNQNKDDGTLLVALQQIGIKISDKTQFTAFAELAVRQLAKTGRDNVIDSFGSYVSQSGKIAMPSHNLLTVIGGPQAGMQAPDLLWKSEKYTFDKKQKTVLIFYEAGCNNCDNEINLLIGNYLELQKKGYEVISAASDIDSLESKKYSGRFPWNKKFCDYKGPAGSNFINYGVIGTPTIFVIDEKGIITGRYARIADTHILN</sequence>
<name>A0ABX4BPH8_FLAFR</name>
<proteinExistence type="predicted"/>
<comment type="caution">
    <text evidence="2">The sequence shown here is derived from an EMBL/GenBank/DDBJ whole genome shotgun (WGS) entry which is preliminary data.</text>
</comment>
<feature type="domain" description="Alkyl hydroperoxide reductase subunit C/ Thiol specific antioxidant" evidence="1">
    <location>
        <begin position="326"/>
        <end position="422"/>
    </location>
</feature>
<dbReference type="Pfam" id="PF00578">
    <property type="entry name" value="AhpC-TSA"/>
    <property type="match status" value="1"/>
</dbReference>
<protein>
    <recommendedName>
        <fullName evidence="1">Alkyl hydroperoxide reductase subunit C/ Thiol specific antioxidant domain-containing protein</fullName>
    </recommendedName>
</protein>
<dbReference type="InterPro" id="IPR000866">
    <property type="entry name" value="AhpC/TSA"/>
</dbReference>